<dbReference type="NCBIfam" id="TIGR01683">
    <property type="entry name" value="thiS"/>
    <property type="match status" value="1"/>
</dbReference>
<comment type="caution">
    <text evidence="1">The sequence shown here is derived from an EMBL/GenBank/DDBJ whole genome shotgun (WGS) entry which is preliminary data.</text>
</comment>
<name>A0A935MUK6_9RHOO</name>
<reference evidence="1 2" key="1">
    <citation type="submission" date="2020-10" db="EMBL/GenBank/DDBJ databases">
        <title>Connecting structure to function with the recovery of over 1000 high-quality activated sludge metagenome-assembled genomes encoding full-length rRNA genes using long-read sequencing.</title>
        <authorList>
            <person name="Singleton C.M."/>
            <person name="Petriglieri F."/>
            <person name="Kristensen J.M."/>
            <person name="Kirkegaard R.H."/>
            <person name="Michaelsen T.Y."/>
            <person name="Andersen M.H."/>
            <person name="Karst S.M."/>
            <person name="Dueholm M.S."/>
            <person name="Nielsen P.H."/>
            <person name="Albertsen M."/>
        </authorList>
    </citation>
    <scope>NUCLEOTIDE SEQUENCE [LARGE SCALE GENOMIC DNA]</scope>
    <source>
        <strain evidence="1">EsbW_18-Q3-R4-48_BATAC.463</strain>
    </source>
</reference>
<dbReference type="InterPro" id="IPR016155">
    <property type="entry name" value="Mopterin_synth/thiamin_S_b"/>
</dbReference>
<protein>
    <submittedName>
        <fullName evidence="1">Sulfur carrier protein ThiS</fullName>
    </submittedName>
</protein>
<proteinExistence type="predicted"/>
<dbReference type="SUPFAM" id="SSF54285">
    <property type="entry name" value="MoaD/ThiS"/>
    <property type="match status" value="1"/>
</dbReference>
<organism evidence="1 2">
    <name type="scientific">Candidatus Dechloromonas phosphorivorans</name>
    <dbReference type="NCBI Taxonomy" id="2899244"/>
    <lineage>
        <taxon>Bacteria</taxon>
        <taxon>Pseudomonadati</taxon>
        <taxon>Pseudomonadota</taxon>
        <taxon>Betaproteobacteria</taxon>
        <taxon>Rhodocyclales</taxon>
        <taxon>Azonexaceae</taxon>
        <taxon>Dechloromonas</taxon>
    </lineage>
</organism>
<accession>A0A935MUK6</accession>
<dbReference type="Pfam" id="PF02597">
    <property type="entry name" value="ThiS"/>
    <property type="match status" value="1"/>
</dbReference>
<dbReference type="EMBL" id="JADJMS010000046">
    <property type="protein sequence ID" value="MBK7416794.1"/>
    <property type="molecule type" value="Genomic_DNA"/>
</dbReference>
<dbReference type="PANTHER" id="PTHR34472:SF1">
    <property type="entry name" value="SULFUR CARRIER PROTEIN THIS"/>
    <property type="match status" value="1"/>
</dbReference>
<gene>
    <name evidence="1" type="primary">thiS</name>
    <name evidence="1" type="ORF">IPJ38_18500</name>
</gene>
<dbReference type="AlphaFoldDB" id="A0A935MUK6"/>
<evidence type="ECO:0000313" key="2">
    <source>
        <dbReference type="Proteomes" id="UP000739411"/>
    </source>
</evidence>
<evidence type="ECO:0000313" key="1">
    <source>
        <dbReference type="EMBL" id="MBK7416794.1"/>
    </source>
</evidence>
<dbReference type="Proteomes" id="UP000739411">
    <property type="component" value="Unassembled WGS sequence"/>
</dbReference>
<dbReference type="PANTHER" id="PTHR34472">
    <property type="entry name" value="SULFUR CARRIER PROTEIN THIS"/>
    <property type="match status" value="1"/>
</dbReference>
<dbReference type="InterPro" id="IPR003749">
    <property type="entry name" value="ThiS/MoaD-like"/>
</dbReference>
<dbReference type="InterPro" id="IPR010035">
    <property type="entry name" value="Thi_S"/>
</dbReference>
<dbReference type="CDD" id="cd00565">
    <property type="entry name" value="Ubl_ThiS"/>
    <property type="match status" value="1"/>
</dbReference>
<dbReference type="Gene3D" id="3.10.20.30">
    <property type="match status" value="1"/>
</dbReference>
<sequence>MLEIKINGEDRHFPETLSVSGLIDQLGYAGKRIAVERNGEIVPKSQHATTTLLSGDQLEIVVAVGGG</sequence>
<dbReference type="InterPro" id="IPR012675">
    <property type="entry name" value="Beta-grasp_dom_sf"/>
</dbReference>